<evidence type="ECO:0000313" key="3">
    <source>
        <dbReference type="Proteomes" id="UP001153076"/>
    </source>
</evidence>
<dbReference type="Proteomes" id="UP001153076">
    <property type="component" value="Unassembled WGS sequence"/>
</dbReference>
<comment type="caution">
    <text evidence="2">The sequence shown here is derived from an EMBL/GenBank/DDBJ whole genome shotgun (WGS) entry which is preliminary data.</text>
</comment>
<feature type="compositionally biased region" description="Polar residues" evidence="1">
    <location>
        <begin position="38"/>
        <end position="49"/>
    </location>
</feature>
<accession>A0A9Q1Q930</accession>
<evidence type="ECO:0000256" key="1">
    <source>
        <dbReference type="SAM" id="MobiDB-lite"/>
    </source>
</evidence>
<evidence type="ECO:0000313" key="2">
    <source>
        <dbReference type="EMBL" id="KAJ8433467.1"/>
    </source>
</evidence>
<proteinExistence type="predicted"/>
<organism evidence="2 3">
    <name type="scientific">Carnegiea gigantea</name>
    <dbReference type="NCBI Taxonomy" id="171969"/>
    <lineage>
        <taxon>Eukaryota</taxon>
        <taxon>Viridiplantae</taxon>
        <taxon>Streptophyta</taxon>
        <taxon>Embryophyta</taxon>
        <taxon>Tracheophyta</taxon>
        <taxon>Spermatophyta</taxon>
        <taxon>Magnoliopsida</taxon>
        <taxon>eudicotyledons</taxon>
        <taxon>Gunneridae</taxon>
        <taxon>Pentapetalae</taxon>
        <taxon>Caryophyllales</taxon>
        <taxon>Cactineae</taxon>
        <taxon>Cactaceae</taxon>
        <taxon>Cactoideae</taxon>
        <taxon>Echinocereeae</taxon>
        <taxon>Carnegiea</taxon>
    </lineage>
</organism>
<sequence length="280" mass="31292">MLCYHDVLIRYRIRSHIITPWVMQFTPEKYHFLHASDSKGNQSDLSDTNVSKDEDKLGSNPKLKIVSFGKPLEPFVLLIEDGSSHVRIPGIDVAILATPILVIPIQSIAPSKKKGESDDVNFKEELAHVPLSFGSHLSIERKPSFDKDLFDSGSRLDGSKSQVRSYNQCSFTGTLSVASLESSVRRISIFNIDAVMTEVDKNLARVFGKAILDKAMLTTFMPSSIKEVPASFHYRVRLKGTLSKHIDIINANEVMDTTIKASLGKTEAYIKESFEDLKNF</sequence>
<dbReference type="OrthoDB" id="1761837at2759"/>
<reference evidence="2" key="1">
    <citation type="submission" date="2022-04" db="EMBL/GenBank/DDBJ databases">
        <title>Carnegiea gigantea Genome sequencing and assembly v2.</title>
        <authorList>
            <person name="Copetti D."/>
            <person name="Sanderson M.J."/>
            <person name="Burquez A."/>
            <person name="Wojciechowski M.F."/>
        </authorList>
    </citation>
    <scope>NUCLEOTIDE SEQUENCE</scope>
    <source>
        <strain evidence="2">SGP5-SGP5p</strain>
        <tissue evidence="2">Aerial part</tissue>
    </source>
</reference>
<feature type="region of interest" description="Disordered" evidence="1">
    <location>
        <begin position="38"/>
        <end position="57"/>
    </location>
</feature>
<dbReference type="EMBL" id="JAKOGI010000537">
    <property type="protein sequence ID" value="KAJ8433467.1"/>
    <property type="molecule type" value="Genomic_DNA"/>
</dbReference>
<protein>
    <submittedName>
        <fullName evidence="2">Uncharacterized protein</fullName>
    </submittedName>
</protein>
<keyword evidence="3" id="KW-1185">Reference proteome</keyword>
<dbReference type="AlphaFoldDB" id="A0A9Q1Q930"/>
<gene>
    <name evidence="2" type="ORF">Cgig2_026630</name>
</gene>
<name>A0A9Q1Q930_9CARY</name>